<evidence type="ECO:0000256" key="6">
    <source>
        <dbReference type="SAM" id="Coils"/>
    </source>
</evidence>
<evidence type="ECO:0000256" key="1">
    <source>
        <dbReference type="ARBA" id="ARBA00022527"/>
    </source>
</evidence>
<dbReference type="AlphaFoldDB" id="A0A8C3ZKH2"/>
<dbReference type="InterPro" id="IPR000595">
    <property type="entry name" value="cNMP-bd_dom"/>
</dbReference>
<dbReference type="CDD" id="cd12086">
    <property type="entry name" value="DD_cGKI-beta"/>
    <property type="match status" value="1"/>
</dbReference>
<evidence type="ECO:0000256" key="3">
    <source>
        <dbReference type="ARBA" id="ARBA00022741"/>
    </source>
</evidence>
<keyword evidence="3" id="KW-0547">Nucleotide-binding</keyword>
<keyword evidence="2" id="KW-0808">Transferase</keyword>
<sequence>MGTLRDLQYALQLKIEELRQRDTLIDELELELDAKDDLIRRLQGELDRLRVTLSASGSSRLKRRAIRTEPIDHEQKHFSRIALTSHRKSPESQELIKTALLENGFTKHLERGQILAMVDCMQPTTVSQGSCVIQEGDKASLAFVAEEGKMEVSKAGQRLYAIGPGKLFGDLALLHSHTWTTTVKALMNIRLWAIDRQSFRAIMLKSGLLRISQSLELLRRSSPRVTALSTSSFGPRQRAPNSLSEANSIRWVQSAHLHYLCVCSVPFLRSLSEERLIKASEALEEVCCLHFNVSHVDY</sequence>
<dbReference type="Ensembl" id="ENSDCDT00010016707.1">
    <property type="protein sequence ID" value="ENSDCDP00010015748.1"/>
    <property type="gene ID" value="ENSDCDG00010007258.1"/>
</dbReference>
<dbReference type="GeneTree" id="ENSGT00940000154704"/>
<accession>A0A8C3ZKH2</accession>
<evidence type="ECO:0000256" key="4">
    <source>
        <dbReference type="ARBA" id="ARBA00022777"/>
    </source>
</evidence>
<dbReference type="PANTHER" id="PTHR24353:SF68">
    <property type="match status" value="1"/>
</dbReference>
<keyword evidence="4" id="KW-0418">Kinase</keyword>
<dbReference type="Ensembl" id="ENSDCDT00010016264.1">
    <property type="protein sequence ID" value="ENSDCDP00010015409.1"/>
    <property type="gene ID" value="ENSDCDG00010007041.1"/>
</dbReference>
<dbReference type="PANTHER" id="PTHR24353">
    <property type="entry name" value="CYCLIC NUCLEOTIDE-DEPENDENT PROTEIN KINASE"/>
    <property type="match status" value="1"/>
</dbReference>
<dbReference type="InterPro" id="IPR018490">
    <property type="entry name" value="cNMP-bd_dom_sf"/>
</dbReference>
<dbReference type="InterPro" id="IPR014710">
    <property type="entry name" value="RmlC-like_jellyroll"/>
</dbReference>
<feature type="coiled-coil region" evidence="6">
    <location>
        <begin position="25"/>
        <end position="52"/>
    </location>
</feature>
<keyword evidence="9" id="KW-1185">Reference proteome</keyword>
<reference evidence="8 9" key="1">
    <citation type="submission" date="2020-06" db="EMBL/GenBank/DDBJ databases">
        <authorList>
            <consortium name="Wellcome Sanger Institute Data Sharing"/>
        </authorList>
    </citation>
    <scope>NUCLEOTIDE SEQUENCE [LARGE SCALE GENOMIC DNA]</scope>
</reference>
<proteinExistence type="predicted"/>
<feature type="domain" description="Cyclic nucleotide-binding" evidence="7">
    <location>
        <begin position="105"/>
        <end position="220"/>
    </location>
</feature>
<evidence type="ECO:0000259" key="7">
    <source>
        <dbReference type="PROSITE" id="PS50042"/>
    </source>
</evidence>
<dbReference type="GO" id="GO:0004674">
    <property type="term" value="F:protein serine/threonine kinase activity"/>
    <property type="evidence" value="ECO:0007669"/>
    <property type="project" value="UniProtKB-KW"/>
</dbReference>
<keyword evidence="1" id="KW-0723">Serine/threonine-protein kinase</keyword>
<evidence type="ECO:0000313" key="8">
    <source>
        <dbReference type="Ensembl" id="ENSDCDP00010015409.1"/>
    </source>
</evidence>
<evidence type="ECO:0000313" key="9">
    <source>
        <dbReference type="Proteomes" id="UP000694580"/>
    </source>
</evidence>
<keyword evidence="6" id="KW-0175">Coiled coil</keyword>
<dbReference type="Proteomes" id="UP000694580">
    <property type="component" value="Chromosome 11"/>
</dbReference>
<reference evidence="8" key="2">
    <citation type="submission" date="2025-05" db="UniProtKB">
        <authorList>
            <consortium name="Ensembl"/>
        </authorList>
    </citation>
    <scope>IDENTIFICATION</scope>
</reference>
<evidence type="ECO:0000256" key="5">
    <source>
        <dbReference type="ARBA" id="ARBA00022840"/>
    </source>
</evidence>
<organism evidence="8 9">
    <name type="scientific">Denticeps clupeoides</name>
    <name type="common">denticle herring</name>
    <dbReference type="NCBI Taxonomy" id="299321"/>
    <lineage>
        <taxon>Eukaryota</taxon>
        <taxon>Metazoa</taxon>
        <taxon>Chordata</taxon>
        <taxon>Craniata</taxon>
        <taxon>Vertebrata</taxon>
        <taxon>Euteleostomi</taxon>
        <taxon>Actinopterygii</taxon>
        <taxon>Neopterygii</taxon>
        <taxon>Teleostei</taxon>
        <taxon>Clupei</taxon>
        <taxon>Clupeiformes</taxon>
        <taxon>Denticipitoidei</taxon>
        <taxon>Denticipitidae</taxon>
        <taxon>Denticeps</taxon>
    </lineage>
</organism>
<dbReference type="CDD" id="cd00038">
    <property type="entry name" value="CAP_ED"/>
    <property type="match status" value="1"/>
</dbReference>
<dbReference type="Pfam" id="PF00027">
    <property type="entry name" value="cNMP_binding"/>
    <property type="match status" value="1"/>
</dbReference>
<keyword evidence="5" id="KW-0067">ATP-binding</keyword>
<dbReference type="Gene3D" id="1.20.5.170">
    <property type="match status" value="1"/>
</dbReference>
<dbReference type="GO" id="GO:0005524">
    <property type="term" value="F:ATP binding"/>
    <property type="evidence" value="ECO:0007669"/>
    <property type="project" value="UniProtKB-KW"/>
</dbReference>
<name>A0A8C3ZKH2_9TELE</name>
<protein>
    <recommendedName>
        <fullName evidence="7">Cyclic nucleotide-binding domain-containing protein</fullName>
    </recommendedName>
</protein>
<evidence type="ECO:0000256" key="2">
    <source>
        <dbReference type="ARBA" id="ARBA00022679"/>
    </source>
</evidence>
<dbReference type="PROSITE" id="PS50042">
    <property type="entry name" value="CNMP_BINDING_3"/>
    <property type="match status" value="1"/>
</dbReference>
<dbReference type="SUPFAM" id="SSF51206">
    <property type="entry name" value="cAMP-binding domain-like"/>
    <property type="match status" value="1"/>
</dbReference>
<dbReference type="Gene3D" id="2.60.120.10">
    <property type="entry name" value="Jelly Rolls"/>
    <property type="match status" value="1"/>
</dbReference>
<dbReference type="SMART" id="SM00100">
    <property type="entry name" value="cNMP"/>
    <property type="match status" value="1"/>
</dbReference>